<reference evidence="1 2" key="1">
    <citation type="submission" date="2016-11" db="EMBL/GenBank/DDBJ databases">
        <authorList>
            <person name="Jaros S."/>
            <person name="Januszkiewicz K."/>
            <person name="Wedrychowicz H."/>
        </authorList>
    </citation>
    <scope>NUCLEOTIDE SEQUENCE [LARGE SCALE GENOMIC DNA]</scope>
    <source>
        <strain evidence="1 2">DSM 15480</strain>
    </source>
</reference>
<gene>
    <name evidence="1" type="ORF">SAMN02745243_01597</name>
</gene>
<dbReference type="OrthoDB" id="9933940at2"/>
<dbReference type="AlphaFoldDB" id="A0A1M6MU52"/>
<organism evidence="1 2">
    <name type="scientific">Hespellia stercorisuis DSM 15480</name>
    <dbReference type="NCBI Taxonomy" id="1121950"/>
    <lineage>
        <taxon>Bacteria</taxon>
        <taxon>Bacillati</taxon>
        <taxon>Bacillota</taxon>
        <taxon>Clostridia</taxon>
        <taxon>Lachnospirales</taxon>
        <taxon>Lachnospiraceae</taxon>
        <taxon>Hespellia</taxon>
    </lineage>
</organism>
<keyword evidence="2" id="KW-1185">Reference proteome</keyword>
<evidence type="ECO:0000313" key="2">
    <source>
        <dbReference type="Proteomes" id="UP000184301"/>
    </source>
</evidence>
<protein>
    <submittedName>
        <fullName evidence="1">Uncharacterized protein</fullName>
    </submittedName>
</protein>
<proteinExistence type="predicted"/>
<dbReference type="RefSeq" id="WP_073108088.1">
    <property type="nucleotide sequence ID" value="NZ_FQZY01000020.1"/>
</dbReference>
<evidence type="ECO:0000313" key="1">
    <source>
        <dbReference type="EMBL" id="SHJ87045.1"/>
    </source>
</evidence>
<sequence>MVEDLKEYAPCGILIHYTVDTDTDFVTYTDINGRGEYKLCKECKGCTWNAICRPTECNYMKIISDKLGRAVKPLDVITQIYEQAAAGYESEIVQLGDGTVRMRVIKQQQFEMGEKEHGGQREI</sequence>
<name>A0A1M6MU52_9FIRM</name>
<dbReference type="EMBL" id="FQZY01000020">
    <property type="protein sequence ID" value="SHJ87045.1"/>
    <property type="molecule type" value="Genomic_DNA"/>
</dbReference>
<dbReference type="STRING" id="1121950.SAMN02745243_01597"/>
<dbReference type="Proteomes" id="UP000184301">
    <property type="component" value="Unassembled WGS sequence"/>
</dbReference>
<accession>A0A1M6MU52</accession>